<evidence type="ECO:0000313" key="2">
    <source>
        <dbReference type="Proteomes" id="UP000000812"/>
    </source>
</evidence>
<sequence>MSACQWRLFGDGSHPQQSTCLLRKQTDTMTITTSRIYGCNDRISMCADRVHRPSTETEQDQDHDQHASKVAEICSLWLESVASGFDSVQCDAACSDVTHANTNHWKALLQWVGSDTDHLHLCLMHYLCGI</sequence>
<dbReference type="EMBL" id="AE003849">
    <property type="protein sequence ID" value="AAF83061.1"/>
    <property type="molecule type" value="Genomic_DNA"/>
</dbReference>
<dbReference type="PIR" id="C82830">
    <property type="entry name" value="C82830"/>
</dbReference>
<organism evidence="1 2">
    <name type="scientific">Xylella fastidiosa (strain 9a5c)</name>
    <dbReference type="NCBI Taxonomy" id="160492"/>
    <lineage>
        <taxon>Bacteria</taxon>
        <taxon>Pseudomonadati</taxon>
        <taxon>Pseudomonadota</taxon>
        <taxon>Gammaproteobacteria</taxon>
        <taxon>Lysobacterales</taxon>
        <taxon>Lysobacteraceae</taxon>
        <taxon>Xylella</taxon>
    </lineage>
</organism>
<dbReference type="STRING" id="160492.XF_0248"/>
<dbReference type="HOGENOM" id="CLU_1937320_0_0_6"/>
<gene>
    <name evidence="1" type="ordered locus">XF_0248</name>
</gene>
<proteinExistence type="predicted"/>
<dbReference type="KEGG" id="xfa:XF_0248"/>
<dbReference type="Proteomes" id="UP000000812">
    <property type="component" value="Chromosome"/>
</dbReference>
<protein>
    <submittedName>
        <fullName evidence="1">Uncharacterized protein</fullName>
    </submittedName>
</protein>
<name>Q9PGQ0_XYLFA</name>
<evidence type="ECO:0000313" key="1">
    <source>
        <dbReference type="EMBL" id="AAF83061.1"/>
    </source>
</evidence>
<reference evidence="1 2" key="1">
    <citation type="journal article" date="2000" name="Nature">
        <title>The genome sequence of the plant pathogen Xylella fastidiosa.</title>
        <authorList>
            <person name="Simpson A.J."/>
            <person name="Reinach F.C."/>
            <person name="Arruda P."/>
            <person name="Abreu F.A."/>
            <person name="Acencio M."/>
            <person name="Alvarenga R."/>
            <person name="Alves L.M."/>
            <person name="Araya J.E."/>
            <person name="Baia G.S."/>
            <person name="Baptista C.S."/>
            <person name="Barros M.H."/>
            <person name="Bonaccorsi E.D."/>
            <person name="Bordin S."/>
            <person name="Bove J.M."/>
            <person name="Briones M.R."/>
            <person name="Bueno M.R."/>
            <person name="Camargo A.A."/>
            <person name="Camargo L.E."/>
            <person name="Carraro D.M."/>
            <person name="Carrer H."/>
            <person name="Colauto N.B."/>
            <person name="Colombo C."/>
            <person name="Costa F.F."/>
            <person name="Costa M.C."/>
            <person name="Costa-Neto C.M."/>
            <person name="Coutinho L.L."/>
            <person name="Cristofani M."/>
            <person name="Dias-Neto E."/>
            <person name="Docena C."/>
            <person name="El-Dorry H."/>
            <person name="Facincani A.P."/>
            <person name="Ferreira A.J."/>
            <person name="Ferreira V.C."/>
            <person name="Ferro J.A."/>
            <person name="Fraga J.S."/>
            <person name="Franca S.C."/>
            <person name="Franco M.C."/>
            <person name="Frohme M."/>
            <person name="Furlan L.R."/>
            <person name="Garnier M."/>
            <person name="Goldman G.H."/>
            <person name="Goldman M.H."/>
            <person name="Gomes S.L."/>
            <person name="Gruber A."/>
            <person name="Ho P.L."/>
            <person name="Hoheisel J.D."/>
            <person name="Junqueira M.L."/>
            <person name="Kemper E.L."/>
            <person name="Kitajima J.P."/>
            <person name="Krieger J.E."/>
            <person name="Kuramae E.E."/>
            <person name="Laigret F."/>
            <person name="Lambais M.R."/>
            <person name="Leite L.C."/>
            <person name="Lemos E.G."/>
            <person name="Lemos M.V."/>
            <person name="Lopes S.A."/>
            <person name="Lopes C.R."/>
            <person name="Machado J.A."/>
            <person name="Machado M.A."/>
            <person name="Madeira A.M."/>
            <person name="Madeira H.M."/>
            <person name="Marino C.L."/>
            <person name="Marques M.V."/>
            <person name="Martins E.A."/>
            <person name="Martins E.M."/>
            <person name="Matsukuma A.Y."/>
            <person name="Menck C.F."/>
            <person name="Miracca E.C."/>
            <person name="Miyaki C.Y."/>
            <person name="Monteriro-Vitorello C.B."/>
            <person name="Moon D.H."/>
            <person name="Nagai M.A."/>
            <person name="Nascimento A.L."/>
            <person name="Netto L.E."/>
            <person name="Nhani A.Jr."/>
            <person name="Nobrega F.G."/>
            <person name="Nunes L.R."/>
            <person name="Oliveira M.A."/>
            <person name="de Oliveira M.C."/>
            <person name="de Oliveira R.C."/>
            <person name="Palmieri D.A."/>
            <person name="Paris A."/>
            <person name="Peixoto B.R."/>
            <person name="Pereira G.A."/>
            <person name="Pereira H.A.Jr."/>
            <person name="Pesquero J.B."/>
            <person name="Quaggio R.B."/>
            <person name="Roberto P.G."/>
            <person name="Rodrigues V."/>
            <person name="de M Rosa A.J."/>
            <person name="de Rosa V.E.Jr."/>
            <person name="de Sa R.G."/>
            <person name="Santelli R.V."/>
            <person name="Sawasaki H.E."/>
            <person name="da Silva A.C."/>
            <person name="da Silva A.M."/>
            <person name="da Silva F.R."/>
            <person name="da Silva W.A.Jr."/>
            <person name="da Silveira J.F."/>
            <person name="Silvestri M.L."/>
            <person name="Siqueira W.J."/>
            <person name="de Souza A.A."/>
            <person name="de Souza A.P."/>
            <person name="Terenzi M.F."/>
            <person name="Truffi D."/>
            <person name="Tsai S.M."/>
            <person name="Tsuhako M.H."/>
            <person name="Vallada H."/>
            <person name="Van Sluys M.A."/>
            <person name="Verjovski-Almeida S."/>
            <person name="Vettore A.L."/>
            <person name="Zago M.A."/>
            <person name="Zatz M."/>
            <person name="Meidanis J."/>
            <person name="Setubal J.C."/>
        </authorList>
    </citation>
    <scope>NUCLEOTIDE SEQUENCE [LARGE SCALE GENOMIC DNA]</scope>
    <source>
        <strain evidence="1 2">9a5c</strain>
    </source>
</reference>
<dbReference type="AlphaFoldDB" id="Q9PGQ0"/>
<accession>Q9PGQ0</accession>